<evidence type="ECO:0000256" key="1">
    <source>
        <dbReference type="SAM" id="Phobius"/>
    </source>
</evidence>
<keyword evidence="1" id="KW-0472">Membrane</keyword>
<keyword evidence="1" id="KW-1133">Transmembrane helix</keyword>
<proteinExistence type="predicted"/>
<keyword evidence="1" id="KW-0812">Transmembrane</keyword>
<dbReference type="AlphaFoldDB" id="A0A2M9F201"/>
<accession>A0A2M9F201</accession>
<protein>
    <submittedName>
        <fullName evidence="2">Uncharacterized protein</fullName>
    </submittedName>
</protein>
<feature type="transmembrane region" description="Helical" evidence="1">
    <location>
        <begin position="41"/>
        <end position="57"/>
    </location>
</feature>
<sequence length="59" mass="6770">MVHILFSKTRFQSIANRLFYAALIVTSLFAANQFFLEANAFPIVVVGVLLYENYLRIKS</sequence>
<dbReference type="EMBL" id="PCGR01000001">
    <property type="protein sequence ID" value="PJK17484.1"/>
    <property type="molecule type" value="Genomic_DNA"/>
</dbReference>
<gene>
    <name evidence="2" type="ORF">CQS04_00960</name>
</gene>
<evidence type="ECO:0000313" key="2">
    <source>
        <dbReference type="EMBL" id="PJK17484.1"/>
    </source>
</evidence>
<dbReference type="Proteomes" id="UP000228680">
    <property type="component" value="Unassembled WGS sequence"/>
</dbReference>
<name>A0A2M9F201_9BACL</name>
<keyword evidence="3" id="KW-1185">Reference proteome</keyword>
<evidence type="ECO:0000313" key="3">
    <source>
        <dbReference type="Proteomes" id="UP000228680"/>
    </source>
</evidence>
<organism evidence="2 3">
    <name type="scientific">Chryseomicrobium excrementi</name>
    <dbReference type="NCBI Taxonomy" id="2041346"/>
    <lineage>
        <taxon>Bacteria</taxon>
        <taxon>Bacillati</taxon>
        <taxon>Bacillota</taxon>
        <taxon>Bacilli</taxon>
        <taxon>Bacillales</taxon>
        <taxon>Caryophanaceae</taxon>
        <taxon>Chryseomicrobium</taxon>
    </lineage>
</organism>
<comment type="caution">
    <text evidence="2">The sequence shown here is derived from an EMBL/GenBank/DDBJ whole genome shotgun (WGS) entry which is preliminary data.</text>
</comment>
<reference evidence="2 3" key="1">
    <citation type="submission" date="2017-10" db="EMBL/GenBank/DDBJ databases">
        <title>Draft genome of Chryseomicrobium casticus sp. nov.</title>
        <authorList>
            <person name="Chakraborty R."/>
            <person name="Saha T."/>
        </authorList>
    </citation>
    <scope>NUCLEOTIDE SEQUENCE [LARGE SCALE GENOMIC DNA]</scope>
    <source>
        <strain evidence="2 3">ET03</strain>
    </source>
</reference>
<feature type="transmembrane region" description="Helical" evidence="1">
    <location>
        <begin position="18"/>
        <end position="35"/>
    </location>
</feature>